<feature type="region of interest" description="Disordered" evidence="6">
    <location>
        <begin position="1060"/>
        <end position="1126"/>
    </location>
</feature>
<dbReference type="SMART" id="SM00249">
    <property type="entry name" value="PHD"/>
    <property type="match status" value="1"/>
</dbReference>
<sequence length="1963" mass="214463">MDEVVGEGASVLAEPHPPGEERTQLEAVDVGLTQFDQAERRGEADYYAVDKGSSSLSFPSGFDASAPDLLEASEPLVDVSSTSGDGTNGGRVAVIDVDDTENPQCERATGCMTALPVPQGSAAPPLSNGGTEKAIAYELDSSKIAVVDADTLQEEGKAESDRILHCHQVKNDEQVGTLMPQGPPEVSNCDFDGGNPNIPVSEADTIISSHVTASAVSSDMEVLKMEVDPATISQHCKDSFQGEAIHSYGASAVFSFNSDGVKFSSFESDNGISAIANVDVVEEAVLKTEVDSFPVSEWQQGKEQDSIKEEDSVKQEVLVPQSSYIMPSSGFDGDLLNCDAFEIADAPTTAAGDNPVHFAALKVDDHIEAIAEGKQVTCEESDVLRHVSSISESAPEKVESCEPVAVDMPGDNDAMKVDMTFTDIDQLGNGALPICEQTVDVVVADISMSKDSSSEFPFDSDHGLQDISVHEPDVTTISLDSADVVDDEAMQMDADDRATILQRGGRRKRGRPSKTQVVRTSRQKEAEEVCFICFDGGDLVVCDRRGCSKVYHPSCVNRDEAFFHAKGRWTCGWHICSSCERTAHYMCFSCTYSLCKGCIQESGFICLRENKGFCEACMSTVMLIETKEYGNGQMITVDFDDRSSFEYLFKDYYIALKAKLSLTLDELMSARNPIKRSDVATLTNGSGNLRNPKEQQVASSDSSSDHKERTSRRKIRKRFKKFINDKGSVKGDYVGTSVSRNSEWATDELLEFVAHMRNGDISALSQFDVQALLLDYIKKHNLRDRRRKSQIVCDPRLGNLFGKERVGHFEMLKLLESHFLIKEVTTLDSEDKQGGIVDPDSDPTNAKANNDPSTKLTLDKRRKVQKKVEDKELLNNLDDYAAVDVHNISLMYLRRNLMENLIEDDEFEEKAIGSFVRIRISGLGQRQDMYRLVQVIGSGKATEQYKSGKGTTDVTLEILNLNKKEIITIDIISNQEFTEEECKRLRQSIKCGFIGRLTVGDVLEKAMSLQHWLESEKSRLGHLRDRASEKGRRKEYPLLQTILIGKECVEKLQLLNTPEERDRRLNEAPDIHTDPHMDPDFESAEEEEPDVGKHDFYDKLRESSFTRNGREVKSPGKGGSTENWSSFRKNSNVWESNRSSQIQVRPLADSFSGRRVDATDFSLNQSNDTHQLVSEVPKNYVLASAPDGSLYNEKHLSMEQSSEGLHGNQKASLPVGNVTKSNTSESEKIWHYKDPSARIQGPFSMSQLRKWSTTGYFPPSLMIWRTSDKPEDSITLTDAMAGKFEKDLPEWEPPSKNTEDLVDVSPTPFSVEGNSESVRRGSKENTQKVKPSSWSSTNMDVSSSTSPNAANIRVGQAQKMPIESQPNSQYYVNSQFNRNSTSNQLSSTITNISLNDSYQLRNDSSNVPTLTSQPSSQGWSNAKGFANKHMAPNVSVHDTASGWVTPTGGMEEIVSLRNTANSLTELGLGSTQFVPDQAVVRDDGKSLHVASVLGPEMKRPRTHEGGAGETSFSEYNQAASQSADQSQILLAHDQNHPGKHSLTTQDRSSDGIGPTNDPVASAQIVTSQKFETPDVCTPSVDATRKLFVQTDASESILAQRSQASATPNSERMNPANFEIPIHMSITNNQMPSSNMTPYGWSSALNSAAASNDNTQLLCSNGSNPPSSQFGSNANIVSVKPTQMGFVNGSNIQNSIFPMASQNPSTNPGSTQGTGSWTAVPQGNMNIGWGMVAQNNMNMPWGQTTQTLADFNMGSGVQNQVNPMVNAGWAAPAPAPAPAPGNTNMNAGWVAPAMGNTNQTPGWGAQLQGNFSMNPVWAMFMPGQPNPSPGWVAPLQPSTCHTMETSAQAMNMNPAWGPGQGNIKPSMNPPVGNPQSFSSQPPQVNPPVGNPQSFSSQPPQAGDRRTGQGDNPRANDSRQPNPRSSWNRMQSGGSSAPPRGNTGVCWFHEMGNCKKGASCKYFHS</sequence>
<dbReference type="Gene3D" id="3.90.70.200">
    <property type="entry name" value="Plus-3 domain"/>
    <property type="match status" value="1"/>
</dbReference>
<keyword evidence="1 5" id="KW-0479">Metal-binding</keyword>
<dbReference type="InterPro" id="IPR003121">
    <property type="entry name" value="SWIB_MDM2_domain"/>
</dbReference>
<dbReference type="PROSITE" id="PS50016">
    <property type="entry name" value="ZF_PHD_2"/>
    <property type="match status" value="1"/>
</dbReference>
<feature type="region of interest" description="Disordered" evidence="6">
    <location>
        <begin position="1490"/>
        <end position="1559"/>
    </location>
</feature>
<keyword evidence="2 5" id="KW-0863">Zinc-finger</keyword>
<feature type="zinc finger region" description="C3H1-type" evidence="5">
    <location>
        <begin position="1938"/>
        <end position="1963"/>
    </location>
</feature>
<dbReference type="Gene3D" id="1.10.245.10">
    <property type="entry name" value="SWIB/MDM2 domain"/>
    <property type="match status" value="1"/>
</dbReference>
<dbReference type="SMART" id="SM00444">
    <property type="entry name" value="GYF"/>
    <property type="match status" value="1"/>
</dbReference>
<dbReference type="Pfam" id="PF25980">
    <property type="entry name" value="NERD_plant"/>
    <property type="match status" value="1"/>
</dbReference>
<feature type="compositionally biased region" description="Basic and acidic residues" evidence="6">
    <location>
        <begin position="1317"/>
        <end position="1327"/>
    </location>
</feature>
<dbReference type="InterPro" id="IPR013083">
    <property type="entry name" value="Znf_RING/FYVE/PHD"/>
</dbReference>
<evidence type="ECO:0000256" key="1">
    <source>
        <dbReference type="ARBA" id="ARBA00022723"/>
    </source>
</evidence>
<dbReference type="Pfam" id="PF02201">
    <property type="entry name" value="SWIB"/>
    <property type="match status" value="1"/>
</dbReference>
<dbReference type="PANTHER" id="PTHR46695:SF5">
    <property type="entry name" value="RNA POLYMERASE-ASSOCIATED PROTEIN RTF1 HOMOLOG"/>
    <property type="match status" value="1"/>
</dbReference>
<dbReference type="PROSITE" id="PS01359">
    <property type="entry name" value="ZF_PHD_1"/>
    <property type="match status" value="1"/>
</dbReference>
<dbReference type="CDD" id="cd15568">
    <property type="entry name" value="PHD5_NSD"/>
    <property type="match status" value="1"/>
</dbReference>
<evidence type="ECO:0000256" key="3">
    <source>
        <dbReference type="ARBA" id="ARBA00022833"/>
    </source>
</evidence>
<feature type="region of interest" description="Disordered" evidence="6">
    <location>
        <begin position="1"/>
        <end position="20"/>
    </location>
</feature>
<keyword evidence="4" id="KW-0238">DNA-binding</keyword>
<feature type="domain" description="GYF" evidence="9">
    <location>
        <begin position="1227"/>
        <end position="1281"/>
    </location>
</feature>
<evidence type="ECO:0000259" key="7">
    <source>
        <dbReference type="PROSITE" id="PS50016"/>
    </source>
</evidence>
<dbReference type="Pfam" id="PF02213">
    <property type="entry name" value="GYF"/>
    <property type="match status" value="1"/>
</dbReference>
<dbReference type="EMBL" id="JACMSC010000007">
    <property type="protein sequence ID" value="KAG6513339.1"/>
    <property type="molecule type" value="Genomic_DNA"/>
</dbReference>
<dbReference type="InterPro" id="IPR019787">
    <property type="entry name" value="Znf_PHD-finger"/>
</dbReference>
<comment type="caution">
    <text evidence="12">The sequence shown here is derived from an EMBL/GenBank/DDBJ whole genome shotgun (WGS) entry which is preliminary data.</text>
</comment>
<feature type="region of interest" description="Disordered" evidence="6">
    <location>
        <begin position="680"/>
        <end position="714"/>
    </location>
</feature>
<evidence type="ECO:0000259" key="8">
    <source>
        <dbReference type="PROSITE" id="PS50103"/>
    </source>
</evidence>
<dbReference type="InterPro" id="IPR036885">
    <property type="entry name" value="SWIB_MDM2_dom_sf"/>
</dbReference>
<dbReference type="PANTHER" id="PTHR46695">
    <property type="entry name" value="ZINC FINGER CCCH DOMAIN-CONTAINING PROTEIN 44-RELATED"/>
    <property type="match status" value="1"/>
</dbReference>
<dbReference type="SMART" id="SM00719">
    <property type="entry name" value="Plus3"/>
    <property type="match status" value="1"/>
</dbReference>
<evidence type="ECO:0000313" key="12">
    <source>
        <dbReference type="EMBL" id="KAG6513339.1"/>
    </source>
</evidence>
<feature type="compositionally biased region" description="Basic and acidic residues" evidence="6">
    <location>
        <begin position="1060"/>
        <end position="1079"/>
    </location>
</feature>
<dbReference type="CDD" id="cd00072">
    <property type="entry name" value="GYF"/>
    <property type="match status" value="1"/>
</dbReference>
<feature type="domain" description="C3H1-type" evidence="8">
    <location>
        <begin position="1938"/>
        <end position="1963"/>
    </location>
</feature>
<dbReference type="CDD" id="cd10567">
    <property type="entry name" value="SWIB-MDM2_like"/>
    <property type="match status" value="1"/>
</dbReference>
<feature type="domain" description="DM2" evidence="11">
    <location>
        <begin position="738"/>
        <end position="821"/>
    </location>
</feature>
<evidence type="ECO:0008006" key="14">
    <source>
        <dbReference type="Google" id="ProtNLM"/>
    </source>
</evidence>
<dbReference type="InterPro" id="IPR035445">
    <property type="entry name" value="GYF-like_dom_sf"/>
</dbReference>
<evidence type="ECO:0000313" key="13">
    <source>
        <dbReference type="Proteomes" id="UP000734854"/>
    </source>
</evidence>
<evidence type="ECO:0000256" key="4">
    <source>
        <dbReference type="ARBA" id="ARBA00023125"/>
    </source>
</evidence>
<proteinExistence type="predicted"/>
<feature type="compositionally biased region" description="Basic and acidic residues" evidence="6">
    <location>
        <begin position="1496"/>
        <end position="1506"/>
    </location>
</feature>
<feature type="region of interest" description="Disordered" evidence="6">
    <location>
        <begin position="1199"/>
        <end position="1220"/>
    </location>
</feature>
<dbReference type="InterPro" id="IPR036128">
    <property type="entry name" value="Plus3-like_sf"/>
</dbReference>
<dbReference type="FunFam" id="3.30.40.10:FF:000303">
    <property type="entry name" value="Zinc finger CCCH domain-containing protein 19"/>
    <property type="match status" value="1"/>
</dbReference>
<feature type="compositionally biased region" description="Acidic residues" evidence="6">
    <location>
        <begin position="1080"/>
        <end position="1089"/>
    </location>
</feature>
<keyword evidence="3 5" id="KW-0862">Zinc</keyword>
<feature type="compositionally biased region" description="Low complexity" evidence="6">
    <location>
        <begin position="1517"/>
        <end position="1527"/>
    </location>
</feature>
<evidence type="ECO:0000256" key="5">
    <source>
        <dbReference type="PROSITE-ProRule" id="PRU00723"/>
    </source>
</evidence>
<feature type="compositionally biased region" description="Polar residues" evidence="6">
    <location>
        <begin position="842"/>
        <end position="854"/>
    </location>
</feature>
<dbReference type="InterPro" id="IPR001965">
    <property type="entry name" value="Znf_PHD"/>
</dbReference>
<dbReference type="InterPro" id="IPR000571">
    <property type="entry name" value="Znf_CCCH"/>
</dbReference>
<dbReference type="PROSITE" id="PS51925">
    <property type="entry name" value="SWIB_MDM2"/>
    <property type="match status" value="1"/>
</dbReference>
<accession>A0A8J5H6W0</accession>
<dbReference type="Pfam" id="PF03126">
    <property type="entry name" value="Plus-3"/>
    <property type="match status" value="1"/>
</dbReference>
<dbReference type="PROSITE" id="PS51360">
    <property type="entry name" value="PLUS3"/>
    <property type="match status" value="1"/>
</dbReference>
<dbReference type="PROSITE" id="PS50103">
    <property type="entry name" value="ZF_C3H1"/>
    <property type="match status" value="1"/>
</dbReference>
<dbReference type="SUPFAM" id="SSF159042">
    <property type="entry name" value="Plus3-like"/>
    <property type="match status" value="1"/>
</dbReference>
<dbReference type="Proteomes" id="UP000734854">
    <property type="component" value="Unassembled WGS sequence"/>
</dbReference>
<gene>
    <name evidence="12" type="ORF">ZIOFF_023663</name>
</gene>
<dbReference type="GO" id="GO:0008270">
    <property type="term" value="F:zinc ion binding"/>
    <property type="evidence" value="ECO:0007669"/>
    <property type="project" value="UniProtKB-KW"/>
</dbReference>
<dbReference type="GO" id="GO:0003677">
    <property type="term" value="F:DNA binding"/>
    <property type="evidence" value="ECO:0007669"/>
    <property type="project" value="UniProtKB-KW"/>
</dbReference>
<feature type="compositionally biased region" description="Low complexity" evidence="6">
    <location>
        <begin position="1332"/>
        <end position="1346"/>
    </location>
</feature>
<protein>
    <recommendedName>
        <fullName evidence="14">Zinc finger CCCH domain-containing protein 19</fullName>
    </recommendedName>
</protein>
<dbReference type="InterPro" id="IPR004343">
    <property type="entry name" value="Plus-3_dom"/>
</dbReference>
<feature type="compositionally biased region" description="Polar residues" evidence="6">
    <location>
        <begin position="680"/>
        <end position="702"/>
    </location>
</feature>
<dbReference type="SUPFAM" id="SSF57903">
    <property type="entry name" value="FYVE/PHD zinc finger"/>
    <property type="match status" value="1"/>
</dbReference>
<feature type="region of interest" description="Disordered" evidence="6">
    <location>
        <begin position="1286"/>
        <end position="1350"/>
    </location>
</feature>
<dbReference type="SUPFAM" id="SSF47592">
    <property type="entry name" value="SWIB/MDM2 domain"/>
    <property type="match status" value="1"/>
</dbReference>
<feature type="compositionally biased region" description="Basic and acidic residues" evidence="6">
    <location>
        <begin position="1090"/>
        <end position="1114"/>
    </location>
</feature>
<dbReference type="InterPro" id="IPR058668">
    <property type="entry name" value="NERD_dom"/>
</dbReference>
<dbReference type="SUPFAM" id="SSF55277">
    <property type="entry name" value="GYF domain"/>
    <property type="match status" value="1"/>
</dbReference>
<organism evidence="12 13">
    <name type="scientific">Zingiber officinale</name>
    <name type="common">Ginger</name>
    <name type="synonym">Amomum zingiber</name>
    <dbReference type="NCBI Taxonomy" id="94328"/>
    <lineage>
        <taxon>Eukaryota</taxon>
        <taxon>Viridiplantae</taxon>
        <taxon>Streptophyta</taxon>
        <taxon>Embryophyta</taxon>
        <taxon>Tracheophyta</taxon>
        <taxon>Spermatophyta</taxon>
        <taxon>Magnoliopsida</taxon>
        <taxon>Liliopsida</taxon>
        <taxon>Zingiberales</taxon>
        <taxon>Zingiberaceae</taxon>
        <taxon>Zingiber</taxon>
    </lineage>
</organism>
<dbReference type="Gene3D" id="3.30.1490.40">
    <property type="match status" value="1"/>
</dbReference>
<feature type="compositionally biased region" description="Low complexity" evidence="6">
    <location>
        <begin position="1872"/>
        <end position="1881"/>
    </location>
</feature>
<dbReference type="InterPro" id="IPR019786">
    <property type="entry name" value="Zinc_finger_PHD-type_CS"/>
</dbReference>
<dbReference type="InterPro" id="IPR011011">
    <property type="entry name" value="Znf_FYVE_PHD"/>
</dbReference>
<evidence type="ECO:0000259" key="9">
    <source>
        <dbReference type="PROSITE" id="PS50829"/>
    </source>
</evidence>
<evidence type="ECO:0000256" key="6">
    <source>
        <dbReference type="SAM" id="MobiDB-lite"/>
    </source>
</evidence>
<reference evidence="12 13" key="1">
    <citation type="submission" date="2020-08" db="EMBL/GenBank/DDBJ databases">
        <title>Plant Genome Project.</title>
        <authorList>
            <person name="Zhang R.-G."/>
        </authorList>
    </citation>
    <scope>NUCLEOTIDE SEQUENCE [LARGE SCALE GENOMIC DNA]</scope>
    <source>
        <tissue evidence="12">Rhizome</tissue>
    </source>
</reference>
<feature type="domain" description="Plus3" evidence="10">
    <location>
        <begin position="882"/>
        <end position="1014"/>
    </location>
</feature>
<dbReference type="PROSITE" id="PS50829">
    <property type="entry name" value="GYF"/>
    <property type="match status" value="1"/>
</dbReference>
<name>A0A8J5H6W0_ZINOF</name>
<dbReference type="FunFam" id="3.90.70.200:FF:000002">
    <property type="entry name" value="Zinc finger CCCH domain-containing protein 19"/>
    <property type="match status" value="1"/>
</dbReference>
<evidence type="ECO:0000259" key="11">
    <source>
        <dbReference type="PROSITE" id="PS51925"/>
    </source>
</evidence>
<feature type="region of interest" description="Disordered" evidence="6">
    <location>
        <begin position="831"/>
        <end position="854"/>
    </location>
</feature>
<dbReference type="InterPro" id="IPR003169">
    <property type="entry name" value="GYF"/>
</dbReference>
<evidence type="ECO:0000259" key="10">
    <source>
        <dbReference type="PROSITE" id="PS51360"/>
    </source>
</evidence>
<evidence type="ECO:0000256" key="2">
    <source>
        <dbReference type="ARBA" id="ARBA00022771"/>
    </source>
</evidence>
<keyword evidence="13" id="KW-1185">Reference proteome</keyword>
<dbReference type="Gene3D" id="3.30.40.10">
    <property type="entry name" value="Zinc/RING finger domain, C3HC4 (zinc finger)"/>
    <property type="match status" value="1"/>
</dbReference>
<feature type="domain" description="PHD-type" evidence="7">
    <location>
        <begin position="527"/>
        <end position="593"/>
    </location>
</feature>
<feature type="region of interest" description="Disordered" evidence="6">
    <location>
        <begin position="1850"/>
        <end position="1938"/>
    </location>
</feature>
<feature type="compositionally biased region" description="Polar residues" evidence="6">
    <location>
        <begin position="1916"/>
        <end position="1933"/>
    </location>
</feature>